<evidence type="ECO:0000256" key="5">
    <source>
        <dbReference type="SAM" id="MobiDB-lite"/>
    </source>
</evidence>
<dbReference type="PANTHER" id="PTHR35201:SF4">
    <property type="entry name" value="BETA-PINACENE SYNTHASE-RELATED"/>
    <property type="match status" value="1"/>
</dbReference>
<organism evidence="6 7">
    <name type="scientific">Paraphaeosphaeria minitans</name>
    <dbReference type="NCBI Taxonomy" id="565426"/>
    <lineage>
        <taxon>Eukaryota</taxon>
        <taxon>Fungi</taxon>
        <taxon>Dikarya</taxon>
        <taxon>Ascomycota</taxon>
        <taxon>Pezizomycotina</taxon>
        <taxon>Dothideomycetes</taxon>
        <taxon>Pleosporomycetidae</taxon>
        <taxon>Pleosporales</taxon>
        <taxon>Massarineae</taxon>
        <taxon>Didymosphaeriaceae</taxon>
        <taxon>Paraphaeosphaeria</taxon>
    </lineage>
</organism>
<keyword evidence="7" id="KW-1185">Reference proteome</keyword>
<dbReference type="Pfam" id="PF19086">
    <property type="entry name" value="Terpene_syn_C_2"/>
    <property type="match status" value="1"/>
</dbReference>
<protein>
    <recommendedName>
        <fullName evidence="4">Terpene synthase</fullName>
        <ecNumber evidence="4">4.2.3.-</ecNumber>
    </recommendedName>
</protein>
<proteinExistence type="inferred from homology"/>
<evidence type="ECO:0000256" key="3">
    <source>
        <dbReference type="ARBA" id="ARBA00022842"/>
    </source>
</evidence>
<evidence type="ECO:0000313" key="7">
    <source>
        <dbReference type="Proteomes" id="UP000756921"/>
    </source>
</evidence>
<dbReference type="GO" id="GO:0008299">
    <property type="term" value="P:isoprenoid biosynthetic process"/>
    <property type="evidence" value="ECO:0007669"/>
    <property type="project" value="UniProtKB-ARBA"/>
</dbReference>
<gene>
    <name evidence="6" type="ORF">PMIN01_12256</name>
</gene>
<dbReference type="EC" id="4.2.3.-" evidence="4"/>
<evidence type="ECO:0000256" key="2">
    <source>
        <dbReference type="ARBA" id="ARBA00006333"/>
    </source>
</evidence>
<evidence type="ECO:0000313" key="6">
    <source>
        <dbReference type="EMBL" id="KAF9729392.1"/>
    </source>
</evidence>
<dbReference type="SUPFAM" id="SSF48576">
    <property type="entry name" value="Terpenoid synthases"/>
    <property type="match status" value="1"/>
</dbReference>
<dbReference type="InterPro" id="IPR034686">
    <property type="entry name" value="Terpene_cyclase-like_2"/>
</dbReference>
<evidence type="ECO:0000256" key="4">
    <source>
        <dbReference type="RuleBase" id="RU366034"/>
    </source>
</evidence>
<dbReference type="PANTHER" id="PTHR35201">
    <property type="entry name" value="TERPENE SYNTHASE"/>
    <property type="match status" value="1"/>
</dbReference>
<dbReference type="GO" id="GO:0046872">
    <property type="term" value="F:metal ion binding"/>
    <property type="evidence" value="ECO:0007669"/>
    <property type="project" value="UniProtKB-KW"/>
</dbReference>
<dbReference type="OrthoDB" id="3004402at2759"/>
<feature type="region of interest" description="Disordered" evidence="5">
    <location>
        <begin position="1"/>
        <end position="29"/>
    </location>
</feature>
<dbReference type="AlphaFoldDB" id="A0A9P6G5E2"/>
<dbReference type="Proteomes" id="UP000756921">
    <property type="component" value="Unassembled WGS sequence"/>
</dbReference>
<reference evidence="6" key="1">
    <citation type="journal article" date="2020" name="Mol. Plant Microbe Interact.">
        <title>Genome Sequence of the Biocontrol Agent Coniothyrium minitans strain Conio (IMI 134523).</title>
        <authorList>
            <person name="Patel D."/>
            <person name="Shittu T.A."/>
            <person name="Baroncelli R."/>
            <person name="Muthumeenakshi S."/>
            <person name="Osborne T.H."/>
            <person name="Janganan T.K."/>
            <person name="Sreenivasaprasad S."/>
        </authorList>
    </citation>
    <scope>NUCLEOTIDE SEQUENCE</scope>
    <source>
        <strain evidence="6">Conio</strain>
    </source>
</reference>
<keyword evidence="4" id="KW-0456">Lyase</keyword>
<dbReference type="Gene3D" id="1.10.600.10">
    <property type="entry name" value="Farnesyl Diphosphate Synthase"/>
    <property type="match status" value="1"/>
</dbReference>
<dbReference type="EMBL" id="WJXW01000016">
    <property type="protein sequence ID" value="KAF9729392.1"/>
    <property type="molecule type" value="Genomic_DNA"/>
</dbReference>
<evidence type="ECO:0000256" key="1">
    <source>
        <dbReference type="ARBA" id="ARBA00001946"/>
    </source>
</evidence>
<sequence length="329" mass="38283">MTAKSIPAKKASGNQPNPRQEPPAPYLEPKCHPLEPRITKEVDGYFIKHWPFPDDRAVQKFRAAGFSRVTCCYYPEALNDRIHFGCRLLTLLFLIDDLLEDMSLEDGRAYNEKLMPISRGDVLPDRNVPVEWITHDLWESMRAFDRKLADEILEPVFTFMRAQTDPRRKNVMDFGEYLEYRERDVGKALLSALMRFVMKLELTSAELEDVKPLDLNCSKHISVVNDIYSWDKELKQSVDSSEEGSVLCSSVQVMMHGATLNTEAAKRVLWPMCREWELVHLDMFDKLRDEGYREEVLTYCKGLEYQMSGNELWSRETKRYHSIGDTNVQ</sequence>
<comment type="similarity">
    <text evidence="2 4">Belongs to the terpene synthase family.</text>
</comment>
<name>A0A9P6G5E2_9PLEO</name>
<comment type="cofactor">
    <cofactor evidence="1 4">
        <name>Mg(2+)</name>
        <dbReference type="ChEBI" id="CHEBI:18420"/>
    </cofactor>
</comment>
<keyword evidence="3 4" id="KW-0460">Magnesium</keyword>
<comment type="caution">
    <text evidence="6">The sequence shown here is derived from an EMBL/GenBank/DDBJ whole genome shotgun (WGS) entry which is preliminary data.</text>
</comment>
<keyword evidence="4" id="KW-0479">Metal-binding</keyword>
<accession>A0A9P6G5E2</accession>
<dbReference type="InterPro" id="IPR008949">
    <property type="entry name" value="Isoprenoid_synthase_dom_sf"/>
</dbReference>
<dbReference type="GO" id="GO:0010333">
    <property type="term" value="F:terpene synthase activity"/>
    <property type="evidence" value="ECO:0007669"/>
    <property type="project" value="InterPro"/>
</dbReference>